<dbReference type="PIRSF" id="PIRSF039085">
    <property type="entry name" value="ABC_ATPase_HisP"/>
    <property type="match status" value="1"/>
</dbReference>
<evidence type="ECO:0000256" key="5">
    <source>
        <dbReference type="ARBA" id="ARBA00022840"/>
    </source>
</evidence>
<evidence type="ECO:0000256" key="6">
    <source>
        <dbReference type="ARBA" id="ARBA00023136"/>
    </source>
</evidence>
<evidence type="ECO:0000256" key="1">
    <source>
        <dbReference type="ARBA" id="ARBA00004202"/>
    </source>
</evidence>
<dbReference type="InterPro" id="IPR003439">
    <property type="entry name" value="ABC_transporter-like_ATP-bd"/>
</dbReference>
<evidence type="ECO:0000313" key="8">
    <source>
        <dbReference type="EMBL" id="MDO5456996.1"/>
    </source>
</evidence>
<dbReference type="Pfam" id="PF00005">
    <property type="entry name" value="ABC_tran"/>
    <property type="match status" value="1"/>
</dbReference>
<dbReference type="GO" id="GO:0005524">
    <property type="term" value="F:ATP binding"/>
    <property type="evidence" value="ECO:0007669"/>
    <property type="project" value="UniProtKB-KW"/>
</dbReference>
<keyword evidence="5 8" id="KW-0067">ATP-binding</keyword>
<dbReference type="InterPro" id="IPR050086">
    <property type="entry name" value="MetN_ABC_transporter-like"/>
</dbReference>
<keyword evidence="2" id="KW-0813">Transport</keyword>
<dbReference type="GO" id="GO:0015424">
    <property type="term" value="F:ABC-type amino acid transporter activity"/>
    <property type="evidence" value="ECO:0007669"/>
    <property type="project" value="InterPro"/>
</dbReference>
<evidence type="ECO:0000259" key="7">
    <source>
        <dbReference type="PROSITE" id="PS50893"/>
    </source>
</evidence>
<keyword evidence="9" id="KW-1185">Reference proteome</keyword>
<dbReference type="InterPro" id="IPR017871">
    <property type="entry name" value="ABC_transporter-like_CS"/>
</dbReference>
<dbReference type="InterPro" id="IPR003593">
    <property type="entry name" value="AAA+_ATPase"/>
</dbReference>
<organism evidence="8 9">
    <name type="scientific">Atopococcus tabaci</name>
    <dbReference type="NCBI Taxonomy" id="269774"/>
    <lineage>
        <taxon>Bacteria</taxon>
        <taxon>Bacillati</taxon>
        <taxon>Bacillota</taxon>
        <taxon>Bacilli</taxon>
        <taxon>Lactobacillales</taxon>
        <taxon>Carnobacteriaceae</taxon>
        <taxon>Atopococcus</taxon>
    </lineage>
</organism>
<sequence>MLQLDHIYKSYGDHHVLKDINLHVDQGDVVSLIGPSGTGKTTLLRTINYLEPADKGTITINGISVNTEKAKQSDIIKLRRQTAMVFQNYSLFRNKTVLENVTEGLTIVQGKSKEEAEEIAIREISRVGMADNVDKYPYQLSGGQQQRIGIARAMALNPSVILLDEPTSSLDPERSAEVMRILQNLAELGTTMLITTHEMEFAKHVSNKVVFMENGHIVEEGSPDQIFQNPVEERTRQFVRKLEKPLNVD</sequence>
<dbReference type="PANTHER" id="PTHR43166">
    <property type="entry name" value="AMINO ACID IMPORT ATP-BINDING PROTEIN"/>
    <property type="match status" value="1"/>
</dbReference>
<comment type="subcellular location">
    <subcellularLocation>
        <location evidence="1">Cell membrane</location>
        <topology evidence="1">Peripheral membrane protein</topology>
    </subcellularLocation>
</comment>
<keyword evidence="4" id="KW-0547">Nucleotide-binding</keyword>
<keyword evidence="6" id="KW-0472">Membrane</keyword>
<dbReference type="PANTHER" id="PTHR43166:SF35">
    <property type="entry name" value="L-CYSTINE IMPORT ATP-BINDING PROTEIN TCYN"/>
    <property type="match status" value="1"/>
</dbReference>
<dbReference type="EMBL" id="JAUNQW010000003">
    <property type="protein sequence ID" value="MDO5456996.1"/>
    <property type="molecule type" value="Genomic_DNA"/>
</dbReference>
<dbReference type="SUPFAM" id="SSF52540">
    <property type="entry name" value="P-loop containing nucleoside triphosphate hydrolases"/>
    <property type="match status" value="1"/>
</dbReference>
<feature type="domain" description="ABC transporter" evidence="7">
    <location>
        <begin position="2"/>
        <end position="239"/>
    </location>
</feature>
<evidence type="ECO:0000256" key="2">
    <source>
        <dbReference type="ARBA" id="ARBA00022448"/>
    </source>
</evidence>
<dbReference type="Proteomes" id="UP001171751">
    <property type="component" value="Unassembled WGS sequence"/>
</dbReference>
<dbReference type="PROSITE" id="PS50893">
    <property type="entry name" value="ABC_TRANSPORTER_2"/>
    <property type="match status" value="1"/>
</dbReference>
<protein>
    <submittedName>
        <fullName evidence="8">Amino acid ABC transporter ATP-binding protein</fullName>
    </submittedName>
</protein>
<proteinExistence type="predicted"/>
<dbReference type="GO" id="GO:0016887">
    <property type="term" value="F:ATP hydrolysis activity"/>
    <property type="evidence" value="ECO:0007669"/>
    <property type="project" value="InterPro"/>
</dbReference>
<reference evidence="8" key="1">
    <citation type="submission" date="2023-07" db="EMBL/GenBank/DDBJ databases">
        <title>Between Cages and Wild: Unraveling the Impact of Captivity on Animal Microbiomes and Antimicrobial Resistance.</title>
        <authorList>
            <person name="Schmartz G.P."/>
            <person name="Rehner J."/>
            <person name="Schuff M.J."/>
            <person name="Becker S.L."/>
            <person name="Kravczyk M."/>
            <person name="Gurevich A."/>
            <person name="Francke R."/>
            <person name="Mueller R."/>
            <person name="Keller V."/>
            <person name="Keller A."/>
        </authorList>
    </citation>
    <scope>NUCLEOTIDE SEQUENCE</scope>
    <source>
        <strain evidence="8">S39M_St_73</strain>
    </source>
</reference>
<dbReference type="PROSITE" id="PS00211">
    <property type="entry name" value="ABC_TRANSPORTER_1"/>
    <property type="match status" value="1"/>
</dbReference>
<dbReference type="AlphaFoldDB" id="A0AA43U7B7"/>
<evidence type="ECO:0000256" key="4">
    <source>
        <dbReference type="ARBA" id="ARBA00022741"/>
    </source>
</evidence>
<gene>
    <name evidence="8" type="ORF">Q4F26_01495</name>
</gene>
<dbReference type="InterPro" id="IPR030679">
    <property type="entry name" value="ABC_ATPase_HisP-typ"/>
</dbReference>
<keyword evidence="3" id="KW-1003">Cell membrane</keyword>
<evidence type="ECO:0000313" key="9">
    <source>
        <dbReference type="Proteomes" id="UP001171751"/>
    </source>
</evidence>
<evidence type="ECO:0000256" key="3">
    <source>
        <dbReference type="ARBA" id="ARBA00022475"/>
    </source>
</evidence>
<dbReference type="Gene3D" id="3.40.50.300">
    <property type="entry name" value="P-loop containing nucleotide triphosphate hydrolases"/>
    <property type="match status" value="1"/>
</dbReference>
<dbReference type="GO" id="GO:0005886">
    <property type="term" value="C:plasma membrane"/>
    <property type="evidence" value="ECO:0007669"/>
    <property type="project" value="UniProtKB-SubCell"/>
</dbReference>
<dbReference type="InterPro" id="IPR027417">
    <property type="entry name" value="P-loop_NTPase"/>
</dbReference>
<comment type="caution">
    <text evidence="8">The sequence shown here is derived from an EMBL/GenBank/DDBJ whole genome shotgun (WGS) entry which is preliminary data.</text>
</comment>
<dbReference type="SMART" id="SM00382">
    <property type="entry name" value="AAA"/>
    <property type="match status" value="1"/>
</dbReference>
<name>A0AA43U7B7_9LACT</name>
<accession>A0AA43U7B7</accession>